<protein>
    <submittedName>
        <fullName evidence="1">General substrate transporter</fullName>
    </submittedName>
</protein>
<name>A0ACC0CY22_9PEZI</name>
<dbReference type="EMBL" id="MU394328">
    <property type="protein sequence ID" value="KAI6085227.1"/>
    <property type="molecule type" value="Genomic_DNA"/>
</dbReference>
<reference evidence="1 2" key="1">
    <citation type="journal article" date="2022" name="New Phytol.">
        <title>Ecological generalism drives hyperdiversity of secondary metabolite gene clusters in xylarialean endophytes.</title>
        <authorList>
            <person name="Franco M.E.E."/>
            <person name="Wisecaver J.H."/>
            <person name="Arnold A.E."/>
            <person name="Ju Y.M."/>
            <person name="Slot J.C."/>
            <person name="Ahrendt S."/>
            <person name="Moore L.P."/>
            <person name="Eastman K.E."/>
            <person name="Scott K."/>
            <person name="Konkel Z."/>
            <person name="Mondo S.J."/>
            <person name="Kuo A."/>
            <person name="Hayes R.D."/>
            <person name="Haridas S."/>
            <person name="Andreopoulos B."/>
            <person name="Riley R."/>
            <person name="LaButti K."/>
            <person name="Pangilinan J."/>
            <person name="Lipzen A."/>
            <person name="Amirebrahimi M."/>
            <person name="Yan J."/>
            <person name="Adam C."/>
            <person name="Keymanesh K."/>
            <person name="Ng V."/>
            <person name="Louie K."/>
            <person name="Northen T."/>
            <person name="Drula E."/>
            <person name="Henrissat B."/>
            <person name="Hsieh H.M."/>
            <person name="Youens-Clark K."/>
            <person name="Lutzoni F."/>
            <person name="Miadlikowska J."/>
            <person name="Eastwood D.C."/>
            <person name="Hamelin R.C."/>
            <person name="Grigoriev I.V."/>
            <person name="U'Ren J.M."/>
        </authorList>
    </citation>
    <scope>NUCLEOTIDE SEQUENCE [LARGE SCALE GENOMIC DNA]</scope>
    <source>
        <strain evidence="1 2">ER1909</strain>
    </source>
</reference>
<comment type="caution">
    <text evidence="1">The sequence shown here is derived from an EMBL/GenBank/DDBJ whole genome shotgun (WGS) entry which is preliminary data.</text>
</comment>
<keyword evidence="2" id="KW-1185">Reference proteome</keyword>
<gene>
    <name evidence="1" type="ORF">F4821DRAFT_154870</name>
</gene>
<accession>A0ACC0CY22</accession>
<dbReference type="Proteomes" id="UP001497680">
    <property type="component" value="Unassembled WGS sequence"/>
</dbReference>
<sequence length="531" mass="56663">MDPVEKPTQPSLTGMKNSSEASSDRGDVQSHLGGTSRRVIQVCVTAALGGFLYGFAANAMSGTLAQTSFIALFLTTSDATSRMDALLAGFLGGAFVGAIVQAPISNRWGRRKANLAAALVSIVSGVLQSASYHIAMLLVARVLCGIGAGMVIANSPVYMSEVAPPRTRGLLVGLQGVGIVSAYIVCALCGLIFSFVQNPVQWRLIFIVYTVAAVGFAYSLMLLPESPRWLMEKGREEQARAELERLHRTKSDPEGTLARAEATQIKAQVEAERHLPKGYLYIFKTPHLRKRAFCSILLWVMGQGTGITPIANLIPVLMGGLGFGTTLQLGLGCAWTIAAIAGCVVNVTFLDKIGRVKLLVIGGVTNVAILSVMTALVKYYLNTTFQPGINALVALYFIFGFAFTSTIECTAYVYGSEIWPTHLRSEGSTIAYASFFGNALAYSAPINLALKNIGWKYYLVFVAVTVVSTAILAVYFPETKNLTLEEINAKFGDRVAIDLKDAIAAEVGSGSSPGKAVAHTKETEIVMGTLS</sequence>
<proteinExistence type="predicted"/>
<organism evidence="1 2">
    <name type="scientific">Hypoxylon rubiginosum</name>
    <dbReference type="NCBI Taxonomy" id="110542"/>
    <lineage>
        <taxon>Eukaryota</taxon>
        <taxon>Fungi</taxon>
        <taxon>Dikarya</taxon>
        <taxon>Ascomycota</taxon>
        <taxon>Pezizomycotina</taxon>
        <taxon>Sordariomycetes</taxon>
        <taxon>Xylariomycetidae</taxon>
        <taxon>Xylariales</taxon>
        <taxon>Hypoxylaceae</taxon>
        <taxon>Hypoxylon</taxon>
    </lineage>
</organism>
<evidence type="ECO:0000313" key="2">
    <source>
        <dbReference type="Proteomes" id="UP001497680"/>
    </source>
</evidence>
<evidence type="ECO:0000313" key="1">
    <source>
        <dbReference type="EMBL" id="KAI6085227.1"/>
    </source>
</evidence>